<dbReference type="Gene3D" id="3.30.450.80">
    <property type="entry name" value="Transcription factor LuxR-like, autoinducer-binding domain"/>
    <property type="match status" value="1"/>
</dbReference>
<dbReference type="PANTHER" id="PTHR44688">
    <property type="entry name" value="DNA-BINDING TRANSCRIPTIONAL ACTIVATOR DEVR_DOSR"/>
    <property type="match status" value="1"/>
</dbReference>
<dbReference type="InterPro" id="IPR036693">
    <property type="entry name" value="TF_LuxR_autoind-bd_dom_sf"/>
</dbReference>
<name>A0A518RCI2_9SPHN</name>
<dbReference type="EMBL" id="CP042239">
    <property type="protein sequence ID" value="QDX25163.1"/>
    <property type="molecule type" value="Genomic_DNA"/>
</dbReference>
<sequence>MRGRPGSTRRMGFVRAFEEFIDCVSTASSPTELGEALGDMTRRLGCDYFALSHHADPGASPATTIRLHNYPERWVEYFDRHGLAACDPIHRASQQTAMGFAWRCVPHMIPLTASDHHILARAADHGIGDGFTMPAHIPGEISGSCSFATSHGHEWPVQHLYLAQLAGAVAFEGARRVWQVRPPPMRRACLTDRQRDCLIWAARGKGDWEAGVILGISEETVAQHISAACRRYGVRKRTSLIILALFDGTISFADIARR</sequence>
<evidence type="ECO:0000259" key="4">
    <source>
        <dbReference type="PROSITE" id="PS50043"/>
    </source>
</evidence>
<dbReference type="OrthoDB" id="3170288at2"/>
<dbReference type="PANTHER" id="PTHR44688:SF16">
    <property type="entry name" value="DNA-BINDING TRANSCRIPTIONAL ACTIVATOR DEVR_DOSR"/>
    <property type="match status" value="1"/>
</dbReference>
<reference evidence="5 6" key="1">
    <citation type="submission" date="2019-07" db="EMBL/GenBank/DDBJ databases">
        <title>Sphingomonas alkalisoli sp. nov., isolated from rhizosphere soil of Suaedae salsa.</title>
        <authorList>
            <person name="Zhang H."/>
            <person name="Xu L."/>
            <person name="Zhang J.-X."/>
            <person name="Sun J.-Q."/>
        </authorList>
    </citation>
    <scope>NUCLEOTIDE SEQUENCE [LARGE SCALE GENOMIC DNA]</scope>
    <source>
        <strain evidence="5 6">XS-10</strain>
    </source>
</reference>
<dbReference type="SMART" id="SM00421">
    <property type="entry name" value="HTH_LUXR"/>
    <property type="match status" value="1"/>
</dbReference>
<dbReference type="Proteomes" id="UP000318055">
    <property type="component" value="Chromosome"/>
</dbReference>
<dbReference type="Pfam" id="PF00196">
    <property type="entry name" value="GerE"/>
    <property type="match status" value="1"/>
</dbReference>
<evidence type="ECO:0000313" key="5">
    <source>
        <dbReference type="EMBL" id="QDX25163.1"/>
    </source>
</evidence>
<dbReference type="SUPFAM" id="SSF46894">
    <property type="entry name" value="C-terminal effector domain of the bipartite response regulators"/>
    <property type="match status" value="1"/>
</dbReference>
<gene>
    <name evidence="5" type="ORF">FPZ54_03395</name>
</gene>
<feature type="domain" description="HTH luxR-type" evidence="4">
    <location>
        <begin position="183"/>
        <end position="248"/>
    </location>
</feature>
<dbReference type="InterPro" id="IPR000792">
    <property type="entry name" value="Tscrpt_reg_LuxR_C"/>
</dbReference>
<dbReference type="AlphaFoldDB" id="A0A518RCI2"/>
<evidence type="ECO:0000256" key="2">
    <source>
        <dbReference type="ARBA" id="ARBA00023125"/>
    </source>
</evidence>
<dbReference type="Gene3D" id="1.10.10.10">
    <property type="entry name" value="Winged helix-like DNA-binding domain superfamily/Winged helix DNA-binding domain"/>
    <property type="match status" value="1"/>
</dbReference>
<evidence type="ECO:0000256" key="1">
    <source>
        <dbReference type="ARBA" id="ARBA00023015"/>
    </source>
</evidence>
<keyword evidence="6" id="KW-1185">Reference proteome</keyword>
<dbReference type="SUPFAM" id="SSF75516">
    <property type="entry name" value="Pheromone-binding domain of LuxR-like quorum-sensing transcription factors"/>
    <property type="match status" value="1"/>
</dbReference>
<dbReference type="InterPro" id="IPR016032">
    <property type="entry name" value="Sig_transdc_resp-reg_C-effctor"/>
</dbReference>
<dbReference type="GO" id="GO:0006355">
    <property type="term" value="P:regulation of DNA-templated transcription"/>
    <property type="evidence" value="ECO:0007669"/>
    <property type="project" value="InterPro"/>
</dbReference>
<evidence type="ECO:0000256" key="3">
    <source>
        <dbReference type="ARBA" id="ARBA00023163"/>
    </source>
</evidence>
<evidence type="ECO:0000313" key="6">
    <source>
        <dbReference type="Proteomes" id="UP000318055"/>
    </source>
</evidence>
<dbReference type="CDD" id="cd06170">
    <property type="entry name" value="LuxR_C_like"/>
    <property type="match status" value="1"/>
</dbReference>
<keyword evidence="2" id="KW-0238">DNA-binding</keyword>
<dbReference type="PROSITE" id="PS50043">
    <property type="entry name" value="HTH_LUXR_2"/>
    <property type="match status" value="1"/>
</dbReference>
<keyword evidence="1" id="KW-0805">Transcription regulation</keyword>
<keyword evidence="3" id="KW-0804">Transcription</keyword>
<dbReference type="InterPro" id="IPR036388">
    <property type="entry name" value="WH-like_DNA-bd_sf"/>
</dbReference>
<dbReference type="KEGG" id="ssua:FPZ54_03395"/>
<organism evidence="5 6">
    <name type="scientific">Sphingomonas suaedae</name>
    <dbReference type="NCBI Taxonomy" id="2599297"/>
    <lineage>
        <taxon>Bacteria</taxon>
        <taxon>Pseudomonadati</taxon>
        <taxon>Pseudomonadota</taxon>
        <taxon>Alphaproteobacteria</taxon>
        <taxon>Sphingomonadales</taxon>
        <taxon>Sphingomonadaceae</taxon>
        <taxon>Sphingomonas</taxon>
    </lineage>
</organism>
<accession>A0A518RCI2</accession>
<proteinExistence type="predicted"/>
<dbReference type="InterPro" id="IPR005143">
    <property type="entry name" value="TF_LuxR_autoind-bd_dom"/>
</dbReference>
<dbReference type="Pfam" id="PF03472">
    <property type="entry name" value="Autoind_bind"/>
    <property type="match status" value="1"/>
</dbReference>
<protein>
    <submittedName>
        <fullName evidence="5">LuxR family transcriptional regulator</fullName>
    </submittedName>
</protein>
<dbReference type="GO" id="GO:0003677">
    <property type="term" value="F:DNA binding"/>
    <property type="evidence" value="ECO:0007669"/>
    <property type="project" value="UniProtKB-KW"/>
</dbReference>